<dbReference type="InterPro" id="IPR002052">
    <property type="entry name" value="DNA_methylase_N6_adenine_CS"/>
</dbReference>
<dbReference type="AlphaFoldDB" id="A0A975JVT9"/>
<evidence type="ECO:0000313" key="10">
    <source>
        <dbReference type="Proteomes" id="UP000682202"/>
    </source>
</evidence>
<dbReference type="InterPro" id="IPR029063">
    <property type="entry name" value="SAM-dependent_MTases_sf"/>
</dbReference>
<dbReference type="InterPro" id="IPR011639">
    <property type="entry name" value="MethylTrfase_TaqI-like_dom"/>
</dbReference>
<dbReference type="GO" id="GO:0006304">
    <property type="term" value="P:DNA modification"/>
    <property type="evidence" value="ECO:0007669"/>
    <property type="project" value="InterPro"/>
</dbReference>
<dbReference type="PROSITE" id="PS00092">
    <property type="entry name" value="N6_MTASE"/>
    <property type="match status" value="1"/>
</dbReference>
<evidence type="ECO:0000256" key="6">
    <source>
        <dbReference type="ARBA" id="ARBA00047942"/>
    </source>
</evidence>
<evidence type="ECO:0000256" key="1">
    <source>
        <dbReference type="ARBA" id="ARBA00006594"/>
    </source>
</evidence>
<proteinExistence type="inferred from homology"/>
<evidence type="ECO:0000256" key="3">
    <source>
        <dbReference type="ARBA" id="ARBA00022603"/>
    </source>
</evidence>
<evidence type="ECO:0000256" key="4">
    <source>
        <dbReference type="ARBA" id="ARBA00022679"/>
    </source>
</evidence>
<evidence type="ECO:0000313" key="9">
    <source>
        <dbReference type="EMBL" id="QUR66615.1"/>
    </source>
</evidence>
<keyword evidence="5" id="KW-0949">S-adenosyl-L-methionine</keyword>
<dbReference type="GO" id="GO:0009007">
    <property type="term" value="F:site-specific DNA-methyltransferase (adenine-specific) activity"/>
    <property type="evidence" value="ECO:0007669"/>
    <property type="project" value="UniProtKB-EC"/>
</dbReference>
<feature type="domain" description="Type II methyltransferase M.Eco57I C-terminal" evidence="8">
    <location>
        <begin position="255"/>
        <end position="506"/>
    </location>
</feature>
<dbReference type="EC" id="2.1.1.72" evidence="2"/>
<dbReference type="GO" id="GO:0032259">
    <property type="term" value="P:methylation"/>
    <property type="evidence" value="ECO:0007669"/>
    <property type="project" value="UniProtKB-KW"/>
</dbReference>
<dbReference type="Gene3D" id="3.40.50.150">
    <property type="entry name" value="Vaccinia Virus protein VP39"/>
    <property type="match status" value="1"/>
</dbReference>
<keyword evidence="3 9" id="KW-0489">Methyltransferase</keyword>
<dbReference type="REBASE" id="477910">
    <property type="entry name" value="M.MspFSD4bORF5475P"/>
</dbReference>
<sequence>MQMVDPIATFAGKAAASDDKLRGGYYTPAPVARFLASWVGRAGQKILEPACGDGRILRELAALTTQAHGVELVAQEAAKSREFAPVDTDNLFTWLTESDADSWDGVAGNPPYIRFGNWAAEEREPALALMKRVGLRATRLTNAWVPFVVASTILVRVGGRVGLVLPAELLQVTYAAELRAFLLSRFSEITLVTFEHLVFDGILQEVVLFCGVVGGPGQGPARVRTVALRDADGLSCLDLDIEHGHPEPAVVVEREKWTKYFLTPAQIQLLRWLERSDNLIRLGRIADVDVGIVTGRNSFFTFTDARAQELELTAHCVPLVSRSCQLSGLVYDMDCRASDIAANHRTWLLDAPVDPLDDALVAHLRAGESAGVHTGYKCSLRKPWWTTPSLWMPDLFMLRQIHRAPRLTVNAAAATSTDTVHRVRLTADIDPGALAAVFHNSATFAFAEIMGRSYGGGILELEPSEADHLPIPPPAYASADLAHDVDRLLKANDVDKALDVVDRYVLIDGLGLPPDVVAGCRAAWVALRDRRTKRGSR</sequence>
<accession>A0A975JVT9</accession>
<dbReference type="PANTHER" id="PTHR33841">
    <property type="entry name" value="DNA METHYLTRANSFERASE YEEA-RELATED"/>
    <property type="match status" value="1"/>
</dbReference>
<dbReference type="Pfam" id="PF22837">
    <property type="entry name" value="M_Eco57I_C"/>
    <property type="match status" value="1"/>
</dbReference>
<reference evidence="9" key="1">
    <citation type="submission" date="2019-12" db="EMBL/GenBank/DDBJ databases">
        <title>Mycobacterium spongiae sp. nov.</title>
        <authorList>
            <person name="Stinear T."/>
        </authorList>
    </citation>
    <scope>NUCLEOTIDE SEQUENCE</scope>
    <source>
        <strain evidence="9">FSD4b-SM</strain>
    </source>
</reference>
<organism evidence="9 10">
    <name type="scientific">Mycobacterium spongiae</name>
    <dbReference type="NCBI Taxonomy" id="886343"/>
    <lineage>
        <taxon>Bacteria</taxon>
        <taxon>Bacillati</taxon>
        <taxon>Actinomycetota</taxon>
        <taxon>Actinomycetes</taxon>
        <taxon>Mycobacteriales</taxon>
        <taxon>Mycobacteriaceae</taxon>
        <taxon>Mycobacterium</taxon>
    </lineage>
</organism>
<comment type="similarity">
    <text evidence="1">Belongs to the N(4)/N(6)-methyltransferase family.</text>
</comment>
<keyword evidence="10" id="KW-1185">Reference proteome</keyword>
<evidence type="ECO:0000256" key="2">
    <source>
        <dbReference type="ARBA" id="ARBA00011900"/>
    </source>
</evidence>
<dbReference type="SUPFAM" id="SSF53335">
    <property type="entry name" value="S-adenosyl-L-methionine-dependent methyltransferases"/>
    <property type="match status" value="1"/>
</dbReference>
<dbReference type="GO" id="GO:0003676">
    <property type="term" value="F:nucleic acid binding"/>
    <property type="evidence" value="ECO:0007669"/>
    <property type="project" value="InterPro"/>
</dbReference>
<dbReference type="KEGG" id="mspg:F6B93_05475"/>
<dbReference type="EMBL" id="CP046600">
    <property type="protein sequence ID" value="QUR66615.1"/>
    <property type="molecule type" value="Genomic_DNA"/>
</dbReference>
<evidence type="ECO:0000256" key="5">
    <source>
        <dbReference type="ARBA" id="ARBA00022691"/>
    </source>
</evidence>
<comment type="catalytic activity">
    <reaction evidence="6">
        <text>a 2'-deoxyadenosine in DNA + S-adenosyl-L-methionine = an N(6)-methyl-2'-deoxyadenosine in DNA + S-adenosyl-L-homocysteine + H(+)</text>
        <dbReference type="Rhea" id="RHEA:15197"/>
        <dbReference type="Rhea" id="RHEA-COMP:12418"/>
        <dbReference type="Rhea" id="RHEA-COMP:12419"/>
        <dbReference type="ChEBI" id="CHEBI:15378"/>
        <dbReference type="ChEBI" id="CHEBI:57856"/>
        <dbReference type="ChEBI" id="CHEBI:59789"/>
        <dbReference type="ChEBI" id="CHEBI:90615"/>
        <dbReference type="ChEBI" id="CHEBI:90616"/>
        <dbReference type="EC" id="2.1.1.72"/>
    </reaction>
</comment>
<evidence type="ECO:0000259" key="8">
    <source>
        <dbReference type="Pfam" id="PF22837"/>
    </source>
</evidence>
<protein>
    <recommendedName>
        <fullName evidence="2">site-specific DNA-methyltransferase (adenine-specific)</fullName>
        <ecNumber evidence="2">2.1.1.72</ecNumber>
    </recommendedName>
</protein>
<dbReference type="Proteomes" id="UP000682202">
    <property type="component" value="Chromosome"/>
</dbReference>
<dbReference type="Pfam" id="PF07669">
    <property type="entry name" value="Eco57I"/>
    <property type="match status" value="1"/>
</dbReference>
<evidence type="ECO:0000259" key="7">
    <source>
        <dbReference type="Pfam" id="PF07669"/>
    </source>
</evidence>
<feature type="domain" description="Type II methyltransferase M.TaqI-like" evidence="7">
    <location>
        <begin position="82"/>
        <end position="198"/>
    </location>
</feature>
<gene>
    <name evidence="9" type="ORF">F6B93_05475</name>
</gene>
<dbReference type="PANTHER" id="PTHR33841:SF5">
    <property type="entry name" value="DNA METHYLASE (MODIFICATION METHYLASE) (METHYLTRANSFERASE)-RELATED"/>
    <property type="match status" value="1"/>
</dbReference>
<dbReference type="InterPro" id="IPR054520">
    <property type="entry name" value="M_Eco57I_C"/>
</dbReference>
<dbReference type="RefSeq" id="WP_246541012.1">
    <property type="nucleotide sequence ID" value="NZ_CP046600.1"/>
</dbReference>
<dbReference type="InterPro" id="IPR050953">
    <property type="entry name" value="N4_N6_ade-DNA_methylase"/>
</dbReference>
<keyword evidence="4" id="KW-0808">Transferase</keyword>
<name>A0A975JVT9_9MYCO</name>
<dbReference type="PRINTS" id="PR00507">
    <property type="entry name" value="N12N6MTFRASE"/>
</dbReference>